<organism evidence="2 3">
    <name type="scientific">Tetrabaena socialis</name>
    <dbReference type="NCBI Taxonomy" id="47790"/>
    <lineage>
        <taxon>Eukaryota</taxon>
        <taxon>Viridiplantae</taxon>
        <taxon>Chlorophyta</taxon>
        <taxon>core chlorophytes</taxon>
        <taxon>Chlorophyceae</taxon>
        <taxon>CS clade</taxon>
        <taxon>Chlamydomonadales</taxon>
        <taxon>Tetrabaenaceae</taxon>
        <taxon>Tetrabaena</taxon>
    </lineage>
</organism>
<protein>
    <submittedName>
        <fullName evidence="2">Uncharacterized protein</fullName>
    </submittedName>
</protein>
<comment type="caution">
    <text evidence="2">The sequence shown here is derived from an EMBL/GenBank/DDBJ whole genome shotgun (WGS) entry which is preliminary data.</text>
</comment>
<gene>
    <name evidence="2" type="ORF">TSOC_009444</name>
</gene>
<dbReference type="AlphaFoldDB" id="A0A2J7ZVV2"/>
<dbReference type="OrthoDB" id="536772at2759"/>
<dbReference type="Proteomes" id="UP000236333">
    <property type="component" value="Unassembled WGS sequence"/>
</dbReference>
<feature type="region of interest" description="Disordered" evidence="1">
    <location>
        <begin position="57"/>
        <end position="76"/>
    </location>
</feature>
<accession>A0A2J7ZVV2</accession>
<evidence type="ECO:0000313" key="3">
    <source>
        <dbReference type="Proteomes" id="UP000236333"/>
    </source>
</evidence>
<dbReference type="Gene3D" id="3.30.360.10">
    <property type="entry name" value="Dihydrodipicolinate Reductase, domain 2"/>
    <property type="match status" value="1"/>
</dbReference>
<dbReference type="Pfam" id="PF08854">
    <property type="entry name" value="DUF1824"/>
    <property type="match status" value="1"/>
</dbReference>
<name>A0A2J7ZVV2_9CHLO</name>
<sequence>MCATREGAPSSVPRDVMWPVASGRVSTGRRRAPGHASRQGALGPTCCRAPRPVAAQAAAGSAPSTQARAAAEAPGPASTTAALDEAWLLLRDFTLKEFRGVAQEPHLSSPDKRQRLRAALKLGLFCTSMCLVHLNRQTRLASDPTAATTISFPATCQLVYRQPHPASGWTGSPDAEVLLGVVASDIRFAARAYRDWCEELELPLVPPSSRVDGVADAMQVVGGVYLKYNSNTQLCYVSRYDGRDRGVLVQLGAMQLGHFPLGFFDEALVKPPPSF</sequence>
<keyword evidence="3" id="KW-1185">Reference proteome</keyword>
<evidence type="ECO:0000313" key="2">
    <source>
        <dbReference type="EMBL" id="PNH04389.1"/>
    </source>
</evidence>
<dbReference type="InterPro" id="IPR014953">
    <property type="entry name" value="DUF1824"/>
</dbReference>
<feature type="region of interest" description="Disordered" evidence="1">
    <location>
        <begin position="24"/>
        <end position="46"/>
    </location>
</feature>
<dbReference type="SUPFAM" id="SSF160532">
    <property type="entry name" value="Ava3019-like"/>
    <property type="match status" value="1"/>
</dbReference>
<evidence type="ECO:0000256" key="1">
    <source>
        <dbReference type="SAM" id="MobiDB-lite"/>
    </source>
</evidence>
<dbReference type="EMBL" id="PGGS01000392">
    <property type="protein sequence ID" value="PNH04389.1"/>
    <property type="molecule type" value="Genomic_DNA"/>
</dbReference>
<reference evidence="2 3" key="1">
    <citation type="journal article" date="2017" name="Mol. Biol. Evol.">
        <title>The 4-celled Tetrabaena socialis nuclear genome reveals the essential components for genetic control of cell number at the origin of multicellularity in the volvocine lineage.</title>
        <authorList>
            <person name="Featherston J."/>
            <person name="Arakaki Y."/>
            <person name="Hanschen E.R."/>
            <person name="Ferris P.J."/>
            <person name="Michod R.E."/>
            <person name="Olson B.J.S.C."/>
            <person name="Nozaki H."/>
            <person name="Durand P.M."/>
        </authorList>
    </citation>
    <scope>NUCLEOTIDE SEQUENCE [LARGE SCALE GENOMIC DNA]</scope>
    <source>
        <strain evidence="2 3">NIES-571</strain>
    </source>
</reference>
<proteinExistence type="predicted"/>